<dbReference type="AlphaFoldDB" id="A0A565CH73"/>
<dbReference type="GO" id="GO:0008270">
    <property type="term" value="F:zinc ion binding"/>
    <property type="evidence" value="ECO:0007669"/>
    <property type="project" value="UniProtKB-KW"/>
</dbReference>
<dbReference type="EMBL" id="CABITT030000008">
    <property type="protein sequence ID" value="VVB12841.1"/>
    <property type="molecule type" value="Genomic_DNA"/>
</dbReference>
<dbReference type="OrthoDB" id="10468424at2759"/>
<name>A0A565CH73_9BRAS</name>
<dbReference type="InterPro" id="IPR001878">
    <property type="entry name" value="Znf_CCHC"/>
</dbReference>
<gene>
    <name evidence="4" type="ORF">ANE_LOCUS23285</name>
</gene>
<dbReference type="SUPFAM" id="SSF57756">
    <property type="entry name" value="Retrovirus zinc finger-like domains"/>
    <property type="match status" value="1"/>
</dbReference>
<organism evidence="4 5">
    <name type="scientific">Arabis nemorensis</name>
    <dbReference type="NCBI Taxonomy" id="586526"/>
    <lineage>
        <taxon>Eukaryota</taxon>
        <taxon>Viridiplantae</taxon>
        <taxon>Streptophyta</taxon>
        <taxon>Embryophyta</taxon>
        <taxon>Tracheophyta</taxon>
        <taxon>Spermatophyta</taxon>
        <taxon>Magnoliopsida</taxon>
        <taxon>eudicotyledons</taxon>
        <taxon>Gunneridae</taxon>
        <taxon>Pentapetalae</taxon>
        <taxon>rosids</taxon>
        <taxon>malvids</taxon>
        <taxon>Brassicales</taxon>
        <taxon>Brassicaceae</taxon>
        <taxon>Arabideae</taxon>
        <taxon>Arabis</taxon>
    </lineage>
</organism>
<feature type="compositionally biased region" description="Basic and acidic residues" evidence="2">
    <location>
        <begin position="58"/>
        <end position="78"/>
    </location>
</feature>
<reference evidence="4" key="1">
    <citation type="submission" date="2019-07" db="EMBL/GenBank/DDBJ databases">
        <authorList>
            <person name="Dittberner H."/>
        </authorList>
    </citation>
    <scope>NUCLEOTIDE SEQUENCE [LARGE SCALE GENOMIC DNA]</scope>
</reference>
<evidence type="ECO:0000313" key="4">
    <source>
        <dbReference type="EMBL" id="VVB12841.1"/>
    </source>
</evidence>
<keyword evidence="5" id="KW-1185">Reference proteome</keyword>
<feature type="domain" description="CCHC-type" evidence="3">
    <location>
        <begin position="45"/>
        <end position="60"/>
    </location>
</feature>
<evidence type="ECO:0000256" key="2">
    <source>
        <dbReference type="SAM" id="MobiDB-lite"/>
    </source>
</evidence>
<feature type="compositionally biased region" description="Polar residues" evidence="2">
    <location>
        <begin position="88"/>
        <end position="103"/>
    </location>
</feature>
<keyword evidence="1" id="KW-0862">Zinc</keyword>
<keyword evidence="1" id="KW-0479">Metal-binding</keyword>
<evidence type="ECO:0000313" key="5">
    <source>
        <dbReference type="Proteomes" id="UP000489600"/>
    </source>
</evidence>
<dbReference type="PROSITE" id="PS50158">
    <property type="entry name" value="ZF_CCHC"/>
    <property type="match status" value="1"/>
</dbReference>
<evidence type="ECO:0000256" key="1">
    <source>
        <dbReference type="PROSITE-ProRule" id="PRU00047"/>
    </source>
</evidence>
<protein>
    <recommendedName>
        <fullName evidence="3">CCHC-type domain-containing protein</fullName>
    </recommendedName>
</protein>
<accession>A0A565CH73</accession>
<feature type="region of interest" description="Disordered" evidence="2">
    <location>
        <begin position="53"/>
        <end position="103"/>
    </location>
</feature>
<dbReference type="InterPro" id="IPR036875">
    <property type="entry name" value="Znf_CCHC_sf"/>
</dbReference>
<evidence type="ECO:0000259" key="3">
    <source>
        <dbReference type="PROSITE" id="PS50158"/>
    </source>
</evidence>
<comment type="caution">
    <text evidence="4">The sequence shown here is derived from an EMBL/GenBank/DDBJ whole genome shotgun (WGS) entry which is preliminary data.</text>
</comment>
<proteinExistence type="predicted"/>
<keyword evidence="1" id="KW-0863">Zinc-finger</keyword>
<dbReference type="Proteomes" id="UP000489600">
    <property type="component" value="Unassembled WGS sequence"/>
</dbReference>
<sequence>MNPQSPYYNSVQSPYSNIIPRIKGVNESPKKSTTKVSREGRVGHCSLCGNEGHNIRRCPSESEADRSKRKRLNEEARMQARVAAQVEGVSSTAPQASQLQFDA</sequence>
<dbReference type="GO" id="GO:0003676">
    <property type="term" value="F:nucleic acid binding"/>
    <property type="evidence" value="ECO:0007669"/>
    <property type="project" value="InterPro"/>
</dbReference>